<dbReference type="Proteomes" id="UP000294325">
    <property type="component" value="Chromosome"/>
</dbReference>
<dbReference type="AlphaFoldDB" id="A0A4P7C148"/>
<evidence type="ECO:0000313" key="2">
    <source>
        <dbReference type="Proteomes" id="UP000294325"/>
    </source>
</evidence>
<dbReference type="RefSeq" id="WP_134358578.1">
    <property type="nucleotide sequence ID" value="NZ_CP038033.1"/>
</dbReference>
<proteinExistence type="predicted"/>
<organism evidence="1 2">
    <name type="scientific">Nitrosococcus wardiae</name>
    <dbReference type="NCBI Taxonomy" id="1814290"/>
    <lineage>
        <taxon>Bacteria</taxon>
        <taxon>Pseudomonadati</taxon>
        <taxon>Pseudomonadota</taxon>
        <taxon>Gammaproteobacteria</taxon>
        <taxon>Chromatiales</taxon>
        <taxon>Chromatiaceae</taxon>
        <taxon>Nitrosococcus</taxon>
    </lineage>
</organism>
<dbReference type="InterPro" id="IPR035093">
    <property type="entry name" value="RelE/ParE_toxin_dom_sf"/>
</dbReference>
<dbReference type="Gene3D" id="3.30.2310.20">
    <property type="entry name" value="RelE-like"/>
    <property type="match status" value="1"/>
</dbReference>
<gene>
    <name evidence="1" type="ORF">E3U44_12945</name>
</gene>
<accession>A0A4P7C148</accession>
<keyword evidence="2" id="KW-1185">Reference proteome</keyword>
<dbReference type="KEGG" id="nwr:E3U44_12945"/>
<reference evidence="1 2" key="1">
    <citation type="submission" date="2019-03" db="EMBL/GenBank/DDBJ databases">
        <title>The genome sequence of Nitrosococcus wardiae strain D1FHST reveals the archetypal metabolic capacity of ammonia-oxidizing Gammaproteobacteria.</title>
        <authorList>
            <person name="Wang L."/>
            <person name="Lim C.K."/>
            <person name="Hanson T.E."/>
            <person name="Dang H."/>
            <person name="Klotz M.G."/>
        </authorList>
    </citation>
    <scope>NUCLEOTIDE SEQUENCE [LARGE SCALE GENOMIC DNA]</scope>
    <source>
        <strain evidence="1 2">D1FHS</strain>
    </source>
</reference>
<dbReference type="OrthoDB" id="9801102at2"/>
<protein>
    <submittedName>
        <fullName evidence="1">Uncharacterized protein</fullName>
    </submittedName>
</protein>
<evidence type="ECO:0000313" key="1">
    <source>
        <dbReference type="EMBL" id="QBQ55317.1"/>
    </source>
</evidence>
<name>A0A4P7C148_9GAMM</name>
<sequence>MLHASTLPAIFLGIALDKIIDTLVHTGAFGAEPFLVDKTRRFAEGERIKEFESFQQQTEKGLEILEAAPSLDSLRQLRSNRLEALSGDRAGE</sequence>
<dbReference type="EMBL" id="CP038033">
    <property type="protein sequence ID" value="QBQ55317.1"/>
    <property type="molecule type" value="Genomic_DNA"/>
</dbReference>